<dbReference type="InterPro" id="IPR032710">
    <property type="entry name" value="NTF2-like_dom_sf"/>
</dbReference>
<dbReference type="AlphaFoldDB" id="A0A7X5ZVD8"/>
<gene>
    <name evidence="1" type="ORF">FHR20_001937</name>
</gene>
<keyword evidence="1" id="KW-0413">Isomerase</keyword>
<reference evidence="1 2" key="1">
    <citation type="submission" date="2020-03" db="EMBL/GenBank/DDBJ databases">
        <title>Genomic Encyclopedia of Type Strains, Phase IV (KMG-IV): sequencing the most valuable type-strain genomes for metagenomic binning, comparative biology and taxonomic classification.</title>
        <authorList>
            <person name="Goeker M."/>
        </authorList>
    </citation>
    <scope>NUCLEOTIDE SEQUENCE [LARGE SCALE GENOMIC DNA]</scope>
    <source>
        <strain evidence="1 2">DSM 4733</strain>
    </source>
</reference>
<evidence type="ECO:0000313" key="1">
    <source>
        <dbReference type="EMBL" id="NIJ65006.1"/>
    </source>
</evidence>
<dbReference type="GO" id="GO:0016853">
    <property type="term" value="F:isomerase activity"/>
    <property type="evidence" value="ECO:0007669"/>
    <property type="project" value="UniProtKB-KW"/>
</dbReference>
<evidence type="ECO:0000313" key="2">
    <source>
        <dbReference type="Proteomes" id="UP000564677"/>
    </source>
</evidence>
<proteinExistence type="predicted"/>
<keyword evidence="2" id="KW-1185">Reference proteome</keyword>
<protein>
    <submittedName>
        <fullName evidence="1">Ketosteroid isomerase-like protein</fullName>
    </submittedName>
</protein>
<dbReference type="Proteomes" id="UP000564677">
    <property type="component" value="Unassembled WGS sequence"/>
</dbReference>
<dbReference type="Gene3D" id="3.10.450.50">
    <property type="match status" value="1"/>
</dbReference>
<dbReference type="SUPFAM" id="SSF54427">
    <property type="entry name" value="NTF2-like"/>
    <property type="match status" value="1"/>
</dbReference>
<name>A0A7X5ZVD8_9SPHN</name>
<comment type="caution">
    <text evidence="1">The sequence shown here is derived from an EMBL/GenBank/DDBJ whole genome shotgun (WGS) entry which is preliminary data.</text>
</comment>
<organism evidence="1 2">
    <name type="scientific">Sphingomonas leidyi</name>
    <dbReference type="NCBI Taxonomy" id="68569"/>
    <lineage>
        <taxon>Bacteria</taxon>
        <taxon>Pseudomonadati</taxon>
        <taxon>Pseudomonadota</taxon>
        <taxon>Alphaproteobacteria</taxon>
        <taxon>Sphingomonadales</taxon>
        <taxon>Sphingomonadaceae</taxon>
        <taxon>Sphingomonas</taxon>
    </lineage>
</organism>
<sequence>MIRIAIAAALLTAAPSAQPPYGQAAAKRDVRAVIETFRTAIIRRDKAAFLALFHGPVIWQGVDSDALAARSKRTPGVDMKAAFDPGKTPASFIEDIANEKDGSEERFDNVAIDTDGDIASVTFDFVYLLGGRPINAGKEAWHLVRTERGWKIVSVIYSNHDPV</sequence>
<accession>A0A7X5ZVD8</accession>
<dbReference type="EMBL" id="JAASQV010000001">
    <property type="protein sequence ID" value="NIJ65006.1"/>
    <property type="molecule type" value="Genomic_DNA"/>
</dbReference>
<dbReference type="RefSeq" id="WP_167299295.1">
    <property type="nucleotide sequence ID" value="NZ_CP170557.1"/>
</dbReference>